<dbReference type="HOGENOM" id="CLU_1023790_0_0_1"/>
<keyword evidence="3" id="KW-1185">Reference proteome</keyword>
<dbReference type="VEuPathDB" id="FungiDB:PV09_01261"/>
<feature type="region of interest" description="Disordered" evidence="1">
    <location>
        <begin position="143"/>
        <end position="260"/>
    </location>
</feature>
<sequence>MPSHGAAYYHGGNNPHQTRRRSHRRSSDAATAGTRLYTADESAKILEASREALKTAQRRHARRHSGGYYYTIPRTDTPEIPSYEHFLAEARARVNNTTSYYPQDTITNTHYDPYQYQFNPNPYLYGYPSGYYQEIRAPLHHTDSARTGKSGVSSTLVGSETTYSPTSPTLVGSGRPSLEQPQSLRTVQPTRNSYPGRTSHSNRTSHPNRASHSNRSSYPRRQTRVSWGPTYTCVDPPHTYRYPRTTKPTRSRTPQPVRRPRQKRTSWFCWCW</sequence>
<protein>
    <submittedName>
        <fullName evidence="2">Uncharacterized protein</fullName>
    </submittedName>
</protein>
<dbReference type="GeneID" id="27309234"/>
<reference evidence="2 3" key="1">
    <citation type="submission" date="2015-01" db="EMBL/GenBank/DDBJ databases">
        <title>The Genome Sequence of Ochroconis gallopava CBS43764.</title>
        <authorList>
            <consortium name="The Broad Institute Genomics Platform"/>
            <person name="Cuomo C."/>
            <person name="de Hoog S."/>
            <person name="Gorbushina A."/>
            <person name="Stielow B."/>
            <person name="Teixiera M."/>
            <person name="Abouelleil A."/>
            <person name="Chapman S.B."/>
            <person name="Priest M."/>
            <person name="Young S.K."/>
            <person name="Wortman J."/>
            <person name="Nusbaum C."/>
            <person name="Birren B."/>
        </authorList>
    </citation>
    <scope>NUCLEOTIDE SEQUENCE [LARGE SCALE GENOMIC DNA]</scope>
    <source>
        <strain evidence="2 3">CBS 43764</strain>
    </source>
</reference>
<gene>
    <name evidence="2" type="ORF">PV09_01261</name>
</gene>
<dbReference type="EMBL" id="KN847531">
    <property type="protein sequence ID" value="KIW08343.1"/>
    <property type="molecule type" value="Genomic_DNA"/>
</dbReference>
<name>A0A0D2ANQ0_9PEZI</name>
<feature type="compositionally biased region" description="Low complexity" evidence="1">
    <location>
        <begin position="236"/>
        <end position="254"/>
    </location>
</feature>
<dbReference type="RefSeq" id="XP_016218212.1">
    <property type="nucleotide sequence ID" value="XM_016354117.1"/>
</dbReference>
<evidence type="ECO:0000256" key="1">
    <source>
        <dbReference type="SAM" id="MobiDB-lite"/>
    </source>
</evidence>
<feature type="compositionally biased region" description="Polar residues" evidence="1">
    <location>
        <begin position="179"/>
        <end position="220"/>
    </location>
</feature>
<feature type="region of interest" description="Disordered" evidence="1">
    <location>
        <begin position="1"/>
        <end position="35"/>
    </location>
</feature>
<feature type="compositionally biased region" description="Polar residues" evidence="1">
    <location>
        <begin position="147"/>
        <end position="170"/>
    </location>
</feature>
<dbReference type="RefSeq" id="XP_016218213.1">
    <property type="nucleotide sequence ID" value="XM_016354118.1"/>
</dbReference>
<dbReference type="AlphaFoldDB" id="A0A0D2ANQ0"/>
<evidence type="ECO:0000313" key="3">
    <source>
        <dbReference type="Proteomes" id="UP000053259"/>
    </source>
</evidence>
<dbReference type="Proteomes" id="UP000053259">
    <property type="component" value="Unassembled WGS sequence"/>
</dbReference>
<organism evidence="2 3">
    <name type="scientific">Verruconis gallopava</name>
    <dbReference type="NCBI Taxonomy" id="253628"/>
    <lineage>
        <taxon>Eukaryota</taxon>
        <taxon>Fungi</taxon>
        <taxon>Dikarya</taxon>
        <taxon>Ascomycota</taxon>
        <taxon>Pezizomycotina</taxon>
        <taxon>Dothideomycetes</taxon>
        <taxon>Pleosporomycetidae</taxon>
        <taxon>Venturiales</taxon>
        <taxon>Sympoventuriaceae</taxon>
        <taxon>Verruconis</taxon>
    </lineage>
</organism>
<accession>A0A0D2ANQ0</accession>
<dbReference type="EMBL" id="KN847531">
    <property type="protein sequence ID" value="KIW08344.1"/>
    <property type="molecule type" value="Genomic_DNA"/>
</dbReference>
<evidence type="ECO:0000313" key="2">
    <source>
        <dbReference type="EMBL" id="KIW08343.1"/>
    </source>
</evidence>
<proteinExistence type="predicted"/>